<organism evidence="2 3">
    <name type="scientific">Sphingomonas canadensis</name>
    <dbReference type="NCBI Taxonomy" id="1219257"/>
    <lineage>
        <taxon>Bacteria</taxon>
        <taxon>Pseudomonadati</taxon>
        <taxon>Pseudomonadota</taxon>
        <taxon>Alphaproteobacteria</taxon>
        <taxon>Sphingomonadales</taxon>
        <taxon>Sphingomonadaceae</taxon>
        <taxon>Sphingomonas</taxon>
    </lineage>
</organism>
<dbReference type="InterPro" id="IPR007803">
    <property type="entry name" value="Asp/Arg/Pro-Hydrxlase"/>
</dbReference>
<protein>
    <submittedName>
        <fullName evidence="2">Aspartyl/asparaginyl beta-hydroxylase domain-containing protein</fullName>
    </submittedName>
</protein>
<gene>
    <name evidence="2" type="ORF">ACFQ1E_00480</name>
</gene>
<proteinExistence type="predicted"/>
<feature type="domain" description="Aspartyl/asparaginy/proline hydroxylase" evidence="1">
    <location>
        <begin position="81"/>
        <end position="185"/>
    </location>
</feature>
<reference evidence="3" key="1">
    <citation type="journal article" date="2019" name="Int. J. Syst. Evol. Microbiol.">
        <title>The Global Catalogue of Microorganisms (GCM) 10K type strain sequencing project: providing services to taxonomists for standard genome sequencing and annotation.</title>
        <authorList>
            <consortium name="The Broad Institute Genomics Platform"/>
            <consortium name="The Broad Institute Genome Sequencing Center for Infectious Disease"/>
            <person name="Wu L."/>
            <person name="Ma J."/>
        </authorList>
    </citation>
    <scope>NUCLEOTIDE SEQUENCE [LARGE SCALE GENOMIC DNA]</scope>
    <source>
        <strain evidence="3">CCUG 62982</strain>
    </source>
</reference>
<dbReference type="EMBL" id="JBHTJG010000001">
    <property type="protein sequence ID" value="MFD0944805.1"/>
    <property type="molecule type" value="Genomic_DNA"/>
</dbReference>
<evidence type="ECO:0000313" key="3">
    <source>
        <dbReference type="Proteomes" id="UP001596977"/>
    </source>
</evidence>
<evidence type="ECO:0000259" key="1">
    <source>
        <dbReference type="Pfam" id="PF05118"/>
    </source>
</evidence>
<dbReference type="Gene3D" id="2.60.120.330">
    <property type="entry name" value="B-lactam Antibiotic, Isopenicillin N Synthase, Chain"/>
    <property type="match status" value="1"/>
</dbReference>
<evidence type="ECO:0000313" key="2">
    <source>
        <dbReference type="EMBL" id="MFD0944805.1"/>
    </source>
</evidence>
<sequence>MAITAADVGTLPDRILLPFEFDPARLEADLAALGGEEWTLHFVPQNFDGEWSAMPLRAPADADHPIQMIYSRPDARDFVDTALLDRAPYLREVIGSFQCPVRCVRLMRLAPGSVIKEHRDADLSPEQGWARIHVPIVTNEDVTFFLNRVPLWMGPGEVWYLRLSDPHRVENRGATTRVHLVLDVEVNGWLVDELEAGLD</sequence>
<comment type="caution">
    <text evidence="2">The sequence shown here is derived from an EMBL/GenBank/DDBJ whole genome shotgun (WGS) entry which is preliminary data.</text>
</comment>
<keyword evidence="3" id="KW-1185">Reference proteome</keyword>
<dbReference type="RefSeq" id="WP_264942911.1">
    <property type="nucleotide sequence ID" value="NZ_JAPDRA010000001.1"/>
</dbReference>
<dbReference type="Pfam" id="PF05118">
    <property type="entry name" value="Asp_Arg_Hydrox"/>
    <property type="match status" value="1"/>
</dbReference>
<name>A0ABW3H3B1_9SPHN</name>
<dbReference type="SUPFAM" id="SSF51197">
    <property type="entry name" value="Clavaminate synthase-like"/>
    <property type="match status" value="1"/>
</dbReference>
<dbReference type="Proteomes" id="UP001596977">
    <property type="component" value="Unassembled WGS sequence"/>
</dbReference>
<accession>A0ABW3H3B1</accession>
<dbReference type="InterPro" id="IPR027443">
    <property type="entry name" value="IPNS-like_sf"/>
</dbReference>